<dbReference type="Pfam" id="PF08028">
    <property type="entry name" value="Acyl-CoA_dh_2"/>
    <property type="match status" value="1"/>
</dbReference>
<dbReference type="EMBL" id="JAAATY010000012">
    <property type="protein sequence ID" value="NRN67049.1"/>
    <property type="molecule type" value="Genomic_DNA"/>
</dbReference>
<sequence>MTNTQVPAQEQWAREPLPSTLPGWLDRARQVRDIYSLNDASRDRERTPAHPQVQLLKQAGLHRLLGPVEHGGAGAEWPWVHRIIREVASGDGSLGQLLGYHYLWYAWPRLTGSPSQAAGFEADATAGNWFLAGALDSDDTRVTIREDGDHLIFNGVKHCATGVRYSDVTMVGGLLNGTHVVGFVPTDQPGLLLHDDWDSMGQRLTASDTLTLQDLHVRADRTVTSLGNAYSTMTVPVRQLIFASIWLGIASQALRETAEYSHKHGRGWGGYEKLVDEPRVIDVVGDLTAKLWTAEALLDKVAEEGVPLHRDPSSVTARTRGEYKVRTAAVQARAQEVAVEVGSRLFEVTGARSTTSAFGFDRFWRNARTHTLHDPVSYQHEEIARYAILGAVPTPGWYS</sequence>
<dbReference type="SUPFAM" id="SSF47203">
    <property type="entry name" value="Acyl-CoA dehydrogenase C-terminal domain-like"/>
    <property type="match status" value="1"/>
</dbReference>
<organism evidence="3 4">
    <name type="scientific">Kibdelosporangium persicum</name>
    <dbReference type="NCBI Taxonomy" id="2698649"/>
    <lineage>
        <taxon>Bacteria</taxon>
        <taxon>Bacillati</taxon>
        <taxon>Actinomycetota</taxon>
        <taxon>Actinomycetes</taxon>
        <taxon>Pseudonocardiales</taxon>
        <taxon>Pseudonocardiaceae</taxon>
        <taxon>Kibdelosporangium</taxon>
    </lineage>
</organism>
<comment type="caution">
    <text evidence="3">The sequence shown here is derived from an EMBL/GenBank/DDBJ whole genome shotgun (WGS) entry which is preliminary data.</text>
</comment>
<evidence type="ECO:0000259" key="2">
    <source>
        <dbReference type="Pfam" id="PF08028"/>
    </source>
</evidence>
<keyword evidence="1" id="KW-0560">Oxidoreductase</keyword>
<evidence type="ECO:0000313" key="3">
    <source>
        <dbReference type="EMBL" id="NRN67049.1"/>
    </source>
</evidence>
<evidence type="ECO:0000313" key="4">
    <source>
        <dbReference type="Proteomes" id="UP000763557"/>
    </source>
</evidence>
<dbReference type="InterPro" id="IPR037069">
    <property type="entry name" value="AcylCoA_DH/ox_N_sf"/>
</dbReference>
<dbReference type="PIRSF" id="PIRSF016578">
    <property type="entry name" value="HsaA"/>
    <property type="match status" value="1"/>
</dbReference>
<dbReference type="InterPro" id="IPR036250">
    <property type="entry name" value="AcylCo_DH-like_C"/>
</dbReference>
<dbReference type="Proteomes" id="UP000763557">
    <property type="component" value="Unassembled WGS sequence"/>
</dbReference>
<dbReference type="PANTHER" id="PTHR43884">
    <property type="entry name" value="ACYL-COA DEHYDROGENASE"/>
    <property type="match status" value="1"/>
</dbReference>
<name>A0ABX2F7B6_9PSEU</name>
<dbReference type="Gene3D" id="1.20.140.10">
    <property type="entry name" value="Butyryl-CoA Dehydrogenase, subunit A, domain 3"/>
    <property type="match status" value="1"/>
</dbReference>
<feature type="domain" description="Acyl-CoA dehydrogenase C-terminal" evidence="2">
    <location>
        <begin position="240"/>
        <end position="374"/>
    </location>
</feature>
<protein>
    <submittedName>
        <fullName evidence="3">Dibenzothiophene desulfurization enzyme C</fullName>
    </submittedName>
</protein>
<proteinExistence type="predicted"/>
<reference evidence="3 4" key="1">
    <citation type="submission" date="2020-01" db="EMBL/GenBank/DDBJ databases">
        <title>Kibdelosporangium persica a novel Actinomycetes from a hot desert in Iran.</title>
        <authorList>
            <person name="Safaei N."/>
            <person name="Zaburannyi N."/>
            <person name="Mueller R."/>
            <person name="Wink J."/>
        </authorList>
    </citation>
    <scope>NUCLEOTIDE SEQUENCE [LARGE SCALE GENOMIC DNA]</scope>
    <source>
        <strain evidence="3 4">4NS15</strain>
    </source>
</reference>
<gene>
    <name evidence="3" type="ORF">GC106_42820</name>
</gene>
<dbReference type="SUPFAM" id="SSF56645">
    <property type="entry name" value="Acyl-CoA dehydrogenase NM domain-like"/>
    <property type="match status" value="1"/>
</dbReference>
<evidence type="ECO:0000256" key="1">
    <source>
        <dbReference type="ARBA" id="ARBA00023002"/>
    </source>
</evidence>
<dbReference type="Gene3D" id="2.40.110.10">
    <property type="entry name" value="Butyryl-CoA Dehydrogenase, subunit A, domain 2"/>
    <property type="match status" value="1"/>
</dbReference>
<accession>A0ABX2F7B6</accession>
<dbReference type="InterPro" id="IPR009100">
    <property type="entry name" value="AcylCoA_DH/oxidase_NM_dom_sf"/>
</dbReference>
<dbReference type="Gene3D" id="1.10.540.10">
    <property type="entry name" value="Acyl-CoA dehydrogenase/oxidase, N-terminal domain"/>
    <property type="match status" value="1"/>
</dbReference>
<dbReference type="InterPro" id="IPR013107">
    <property type="entry name" value="Acyl-CoA_DH_C"/>
</dbReference>
<dbReference type="PANTHER" id="PTHR43884:SF12">
    <property type="entry name" value="ISOVALERYL-COA DEHYDROGENASE, MITOCHONDRIAL-RELATED"/>
    <property type="match status" value="1"/>
</dbReference>
<dbReference type="InterPro" id="IPR046373">
    <property type="entry name" value="Acyl-CoA_Oxase/DH_mid-dom_sf"/>
</dbReference>
<dbReference type="RefSeq" id="WP_312872788.1">
    <property type="nucleotide sequence ID" value="NZ_CBCSGW010000001.1"/>
</dbReference>
<keyword evidence="4" id="KW-1185">Reference proteome</keyword>